<dbReference type="GO" id="GO:0030897">
    <property type="term" value="C:HOPS complex"/>
    <property type="evidence" value="ECO:0007669"/>
    <property type="project" value="TreeGrafter"/>
</dbReference>
<dbReference type="InterPro" id="IPR045111">
    <property type="entry name" value="Vps41/Vps8"/>
</dbReference>
<dbReference type="EMBL" id="ML119120">
    <property type="protein sequence ID" value="RPB14009.1"/>
    <property type="molecule type" value="Genomic_DNA"/>
</dbReference>
<keyword evidence="1" id="KW-0813">Transport</keyword>
<dbReference type="CDD" id="cd16448">
    <property type="entry name" value="RING-H2"/>
    <property type="match status" value="1"/>
</dbReference>
<dbReference type="Pfam" id="PF23556">
    <property type="entry name" value="TPR_Vps41"/>
    <property type="match status" value="1"/>
</dbReference>
<dbReference type="Gene3D" id="2.130.10.10">
    <property type="entry name" value="YVTN repeat-like/Quinoprotein amine dehydrogenase"/>
    <property type="match status" value="1"/>
</dbReference>
<feature type="region of interest" description="Disordered" evidence="4">
    <location>
        <begin position="456"/>
        <end position="479"/>
    </location>
</feature>
<dbReference type="GO" id="GO:0005770">
    <property type="term" value="C:late endosome"/>
    <property type="evidence" value="ECO:0007669"/>
    <property type="project" value="TreeGrafter"/>
</dbReference>
<dbReference type="InParanoid" id="A0A3N4KX59"/>
<feature type="region of interest" description="Disordered" evidence="4">
    <location>
        <begin position="679"/>
        <end position="706"/>
    </location>
</feature>
<dbReference type="GO" id="GO:0006623">
    <property type="term" value="P:protein targeting to vacuole"/>
    <property type="evidence" value="ECO:0007669"/>
    <property type="project" value="InterPro"/>
</dbReference>
<accession>A0A3N4KX59</accession>
<evidence type="ECO:0000313" key="7">
    <source>
        <dbReference type="Proteomes" id="UP000277580"/>
    </source>
</evidence>
<dbReference type="InterPro" id="IPR011990">
    <property type="entry name" value="TPR-like_helical_dom_sf"/>
</dbReference>
<dbReference type="OrthoDB" id="244107at2759"/>
<dbReference type="STRING" id="1392247.A0A3N4KX59"/>
<feature type="compositionally biased region" description="Basic and acidic residues" evidence="4">
    <location>
        <begin position="1"/>
        <end position="12"/>
    </location>
</feature>
<feature type="region of interest" description="Disordered" evidence="4">
    <location>
        <begin position="1"/>
        <end position="40"/>
    </location>
</feature>
<evidence type="ECO:0000256" key="3">
    <source>
        <dbReference type="PROSITE-ProRule" id="PRU01006"/>
    </source>
</evidence>
<dbReference type="PROSITE" id="PS50236">
    <property type="entry name" value="CHCR"/>
    <property type="match status" value="1"/>
</dbReference>
<evidence type="ECO:0000256" key="4">
    <source>
        <dbReference type="SAM" id="MobiDB-lite"/>
    </source>
</evidence>
<evidence type="ECO:0000256" key="1">
    <source>
        <dbReference type="ARBA" id="ARBA00022448"/>
    </source>
</evidence>
<gene>
    <name evidence="6" type="ORF">P167DRAFT_504420</name>
</gene>
<dbReference type="PANTHER" id="PTHR12616">
    <property type="entry name" value="VACUOLAR PROTEIN SORTING VPS41"/>
    <property type="match status" value="1"/>
</dbReference>
<protein>
    <recommendedName>
        <fullName evidence="5">Vps41 beta-propeller domain-containing protein</fullName>
    </recommendedName>
</protein>
<dbReference type="Gene3D" id="1.25.40.10">
    <property type="entry name" value="Tetratricopeptide repeat domain"/>
    <property type="match status" value="1"/>
</dbReference>
<keyword evidence="7" id="KW-1185">Reference proteome</keyword>
<dbReference type="InterPro" id="IPR036322">
    <property type="entry name" value="WD40_repeat_dom_sf"/>
</dbReference>
<dbReference type="InterPro" id="IPR001680">
    <property type="entry name" value="WD40_rpt"/>
</dbReference>
<dbReference type="GO" id="GO:0009267">
    <property type="term" value="P:cellular response to starvation"/>
    <property type="evidence" value="ECO:0007669"/>
    <property type="project" value="TreeGrafter"/>
</dbReference>
<dbReference type="GO" id="GO:0034058">
    <property type="term" value="P:endosomal vesicle fusion"/>
    <property type="evidence" value="ECO:0007669"/>
    <property type="project" value="TreeGrafter"/>
</dbReference>
<dbReference type="InterPro" id="IPR000547">
    <property type="entry name" value="Clathrin_H-chain/VPS_repeat"/>
</dbReference>
<dbReference type="Proteomes" id="UP000277580">
    <property type="component" value="Unassembled WGS sequence"/>
</dbReference>
<feature type="repeat" description="CHCR" evidence="3">
    <location>
        <begin position="919"/>
        <end position="1071"/>
    </location>
</feature>
<feature type="compositionally biased region" description="Acidic residues" evidence="4">
    <location>
        <begin position="19"/>
        <end position="36"/>
    </location>
</feature>
<dbReference type="FunCoup" id="A0A3N4KX59">
    <property type="interactions" value="681"/>
</dbReference>
<dbReference type="GO" id="GO:0016236">
    <property type="term" value="P:macroautophagy"/>
    <property type="evidence" value="ECO:0007669"/>
    <property type="project" value="TreeGrafter"/>
</dbReference>
<keyword evidence="2" id="KW-0653">Protein transport</keyword>
<name>A0A3N4KX59_9PEZI</name>
<evidence type="ECO:0000259" key="5">
    <source>
        <dbReference type="Pfam" id="PF23411"/>
    </source>
</evidence>
<dbReference type="SUPFAM" id="SSF50978">
    <property type="entry name" value="WD40 repeat-like"/>
    <property type="match status" value="1"/>
</dbReference>
<sequence length="1266" mass="137921">MASTDTQREQEAQNRLPTEEEEEEEEDQESDDEEEEPRLKYTRLTRNLGGVYRNGDAVSASVVFGERMITGTHNGNIHILTLPSLSTLRVYHAHSASITSVSISPPPSPPLPPNIRAQLPPTHDRHTHVATASIDGLVCIVPLLPANPGSNPTTTPYAKSEIILKNFKRPITAVALSPNFRTDRTFLSGGLAGNLILSVAPPAGGGGWMGLGGSSGKDTILHSGEGAISAIAWSKESPRFVAWANERGIKLMRSHIIPPEIKKEAPEEGTATGAGTGAAAAAAAGLGDVVGIANGLITAGYPGVTSWIPGLGVTGKPVGDVAWKRISAIERPETIPEDMAAVYKPRLEWIDRRNLTQNDVDGLDTHSTADDVSPTAVKGKPSLGIDWGQKEKLVIGWGGTIWVVDVFAGDSNSEEEERGAGWAEIVHILQTDCTISGLTLYTPSLLLLLAHLTSDVSPPGTPPSEPSSAKIGPHARRGRSNALTPELRFIDLNTSEELSADELMMNRFEGLSAGDYHLGVLPATPAPLLTAPTDENNDFSGAIALAGGLWNAGVNATQILSSATSVRSFSTSVSRRESFSASSFIGMGIGRGPPVAGRVVKVEDNGWGEEFPGKKIYITSPYDVVFATERSLRDHLGWLLEKEKYQDAWELVDRNPDVIASDSSAISESGEDEVVRRVVSEDDPSYDSDSTVSGGRGQRRTTNYSATEKEKRRIGELWLQKLINAGEWTASAEVCGRVLGLSGRWEHWVWVFEAAGKITEITPYIPTTPLSPPLPSVIYEIVLAHYLSHDVTRFRELLLENWKPEGTRTLYDPRTIIDAVTRKLKNHEDSVHSGDAEWRALQECLAKLYMTILEPASSLRHYMILKDADAAFSLIREYRLIDAIKTNIYDLLLLRVSPEQLSTTPISTLEENTSEAISLLVAEANRGIVGPSTVVSQLSPDSVRAGKLFLFFYLRRLWSGSDSAAGTLVEFGDLMVTLFAEYDRPLLMDFLVNSHTYSLEKASAVCEKRAYIPELVHLLSKTGQTKRALFLIIDKLHDVGQAIAFAKNQDDPDLWNDLLEYSMDKPRFIRGLLENVGTAIDPITLVRRIPAGLQIEGLKPALGKILKEYGVQWSVCEGVAKVLRSEVARGMEELRGGQRRAVRFEVKRDVEIEEGGGEERPQKRRVDACGDCGDVFLPTEKETLIGFACGHVFHLGCLLGHGHERERERPAAVSDDADEAEEEIMASLGMASRNVGSKVTHAALIRQKVSKGCVLCAHEKGDDDCF</sequence>
<feature type="domain" description="Vps41 beta-propeller" evidence="5">
    <location>
        <begin position="123"/>
        <end position="253"/>
    </location>
</feature>
<dbReference type="AlphaFoldDB" id="A0A3N4KX59"/>
<dbReference type="InterPro" id="IPR057780">
    <property type="entry name" value="Beta-prop_Vps41"/>
</dbReference>
<dbReference type="InterPro" id="IPR015943">
    <property type="entry name" value="WD40/YVTN_repeat-like_dom_sf"/>
</dbReference>
<dbReference type="SMART" id="SM00320">
    <property type="entry name" value="WD40"/>
    <property type="match status" value="3"/>
</dbReference>
<evidence type="ECO:0000313" key="6">
    <source>
        <dbReference type="EMBL" id="RPB14009.1"/>
    </source>
</evidence>
<proteinExistence type="predicted"/>
<organism evidence="6 7">
    <name type="scientific">Morchella conica CCBAS932</name>
    <dbReference type="NCBI Taxonomy" id="1392247"/>
    <lineage>
        <taxon>Eukaryota</taxon>
        <taxon>Fungi</taxon>
        <taxon>Dikarya</taxon>
        <taxon>Ascomycota</taxon>
        <taxon>Pezizomycotina</taxon>
        <taxon>Pezizomycetes</taxon>
        <taxon>Pezizales</taxon>
        <taxon>Morchellaceae</taxon>
        <taxon>Morchella</taxon>
    </lineage>
</organism>
<dbReference type="Pfam" id="PF23411">
    <property type="entry name" value="Beta-prop_Vps41"/>
    <property type="match status" value="2"/>
</dbReference>
<dbReference type="SMART" id="SM00299">
    <property type="entry name" value="CLH"/>
    <property type="match status" value="1"/>
</dbReference>
<dbReference type="PANTHER" id="PTHR12616:SF1">
    <property type="entry name" value="VACUOLAR PROTEIN SORTING-ASSOCIATED PROTEIN 41 HOMOLOG"/>
    <property type="match status" value="1"/>
</dbReference>
<reference evidence="6 7" key="1">
    <citation type="journal article" date="2018" name="Nat. Ecol. Evol.">
        <title>Pezizomycetes genomes reveal the molecular basis of ectomycorrhizal truffle lifestyle.</title>
        <authorList>
            <person name="Murat C."/>
            <person name="Payen T."/>
            <person name="Noel B."/>
            <person name="Kuo A."/>
            <person name="Morin E."/>
            <person name="Chen J."/>
            <person name="Kohler A."/>
            <person name="Krizsan K."/>
            <person name="Balestrini R."/>
            <person name="Da Silva C."/>
            <person name="Montanini B."/>
            <person name="Hainaut M."/>
            <person name="Levati E."/>
            <person name="Barry K.W."/>
            <person name="Belfiori B."/>
            <person name="Cichocki N."/>
            <person name="Clum A."/>
            <person name="Dockter R.B."/>
            <person name="Fauchery L."/>
            <person name="Guy J."/>
            <person name="Iotti M."/>
            <person name="Le Tacon F."/>
            <person name="Lindquist E.A."/>
            <person name="Lipzen A."/>
            <person name="Malagnac F."/>
            <person name="Mello A."/>
            <person name="Molinier V."/>
            <person name="Miyauchi S."/>
            <person name="Poulain J."/>
            <person name="Riccioni C."/>
            <person name="Rubini A."/>
            <person name="Sitrit Y."/>
            <person name="Splivallo R."/>
            <person name="Traeger S."/>
            <person name="Wang M."/>
            <person name="Zifcakova L."/>
            <person name="Wipf D."/>
            <person name="Zambonelli A."/>
            <person name="Paolocci F."/>
            <person name="Nowrousian M."/>
            <person name="Ottonello S."/>
            <person name="Baldrian P."/>
            <person name="Spatafora J.W."/>
            <person name="Henrissat B."/>
            <person name="Nagy L.G."/>
            <person name="Aury J.M."/>
            <person name="Wincker P."/>
            <person name="Grigoriev I.V."/>
            <person name="Bonfante P."/>
            <person name="Martin F.M."/>
        </authorList>
    </citation>
    <scope>NUCLEOTIDE SEQUENCE [LARGE SCALE GENOMIC DNA]</scope>
    <source>
        <strain evidence="6 7">CCBAS932</strain>
    </source>
</reference>
<feature type="domain" description="Vps41 beta-propeller" evidence="5">
    <location>
        <begin position="386"/>
        <end position="527"/>
    </location>
</feature>
<evidence type="ECO:0000256" key="2">
    <source>
        <dbReference type="ARBA" id="ARBA00022927"/>
    </source>
</evidence>